<gene>
    <name evidence="1" type="ORF">FQU76_04440</name>
</gene>
<proteinExistence type="predicted"/>
<dbReference type="KEGG" id="sqz:FQU76_04440"/>
<dbReference type="OrthoDB" id="5402478at2"/>
<keyword evidence="2" id="KW-1185">Reference proteome</keyword>
<dbReference type="RefSeq" id="WP_146479203.1">
    <property type="nucleotide sequence ID" value="NZ_CP042266.1"/>
</dbReference>
<accession>A0A5B8IFB9</accession>
<evidence type="ECO:0000313" key="2">
    <source>
        <dbReference type="Proteomes" id="UP000320580"/>
    </source>
</evidence>
<dbReference type="InterPro" id="IPR019587">
    <property type="entry name" value="Polyketide_cyclase/dehydratase"/>
</dbReference>
<dbReference type="Gene3D" id="3.30.530.20">
    <property type="match status" value="1"/>
</dbReference>
<dbReference type="SUPFAM" id="SSF55961">
    <property type="entry name" value="Bet v1-like"/>
    <property type="match status" value="1"/>
</dbReference>
<sequence>MDRFRYRFRSVWDLDAPPGSVLAVLARPADYPRWWPQVREVTLLGEDRGTVRVRSLLPYELNLGVRAVRSDLAAGVLEITMYGDLDGRARWTVTAHGRGSRAVYEQEVEVRRPLLRRLTGPARPLLRANHALMMRSGRRGLTAYLRTGHRI</sequence>
<dbReference type="EMBL" id="CP042266">
    <property type="protein sequence ID" value="QDY75899.1"/>
    <property type="molecule type" value="Genomic_DNA"/>
</dbReference>
<dbReference type="Pfam" id="PF10604">
    <property type="entry name" value="Polyketide_cyc2"/>
    <property type="match status" value="1"/>
</dbReference>
<name>A0A5B8IFB9_9ACTN</name>
<dbReference type="InterPro" id="IPR023393">
    <property type="entry name" value="START-like_dom_sf"/>
</dbReference>
<protein>
    <submittedName>
        <fullName evidence="1">Polyketide cyclase</fullName>
    </submittedName>
</protein>
<dbReference type="AlphaFoldDB" id="A0A5B8IFB9"/>
<dbReference type="Proteomes" id="UP000320580">
    <property type="component" value="Chromosome"/>
</dbReference>
<evidence type="ECO:0000313" key="1">
    <source>
        <dbReference type="EMBL" id="QDY75899.1"/>
    </source>
</evidence>
<organism evidence="1 2">
    <name type="scientific">Streptomyces qinzhouensis</name>
    <dbReference type="NCBI Taxonomy" id="2599401"/>
    <lineage>
        <taxon>Bacteria</taxon>
        <taxon>Bacillati</taxon>
        <taxon>Actinomycetota</taxon>
        <taxon>Actinomycetes</taxon>
        <taxon>Kitasatosporales</taxon>
        <taxon>Streptomycetaceae</taxon>
        <taxon>Streptomyces</taxon>
    </lineage>
</organism>
<reference evidence="1 2" key="1">
    <citation type="submission" date="2019-07" db="EMBL/GenBank/DDBJ databases">
        <authorList>
            <person name="Zhu P."/>
        </authorList>
    </citation>
    <scope>NUCLEOTIDE SEQUENCE [LARGE SCALE GENOMIC DNA]</scope>
    <source>
        <strain evidence="1 2">SSL-25</strain>
    </source>
</reference>